<dbReference type="EMBL" id="CP007129">
    <property type="protein sequence ID" value="AHG92730.1"/>
    <property type="molecule type" value="Genomic_DNA"/>
</dbReference>
<name>W0RR04_9BACT</name>
<dbReference type="InterPro" id="IPR009003">
    <property type="entry name" value="Peptidase_S1_PA"/>
</dbReference>
<proteinExistence type="predicted"/>
<dbReference type="InterPro" id="IPR043504">
    <property type="entry name" value="Peptidase_S1_PA_chymotrypsin"/>
</dbReference>
<dbReference type="InParanoid" id="W0RR04"/>
<organism evidence="1 2">
    <name type="scientific">Gemmatirosa kalamazoonensis</name>
    <dbReference type="NCBI Taxonomy" id="861299"/>
    <lineage>
        <taxon>Bacteria</taxon>
        <taxon>Pseudomonadati</taxon>
        <taxon>Gemmatimonadota</taxon>
        <taxon>Gemmatimonadia</taxon>
        <taxon>Gemmatimonadales</taxon>
        <taxon>Gemmatimonadaceae</taxon>
        <taxon>Gemmatirosa</taxon>
    </lineage>
</organism>
<dbReference type="SUPFAM" id="SSF50494">
    <property type="entry name" value="Trypsin-like serine proteases"/>
    <property type="match status" value="1"/>
</dbReference>
<dbReference type="Proteomes" id="UP000019151">
    <property type="component" value="Plasmid 1"/>
</dbReference>
<dbReference type="AlphaFoldDB" id="W0RR04"/>
<keyword evidence="1" id="KW-0614">Plasmid</keyword>
<dbReference type="OrthoDB" id="625527at2"/>
<keyword evidence="2" id="KW-1185">Reference proteome</keyword>
<dbReference type="KEGG" id="gba:J421_5195"/>
<evidence type="ECO:0000313" key="1">
    <source>
        <dbReference type="EMBL" id="AHG92730.1"/>
    </source>
</evidence>
<dbReference type="HOGENOM" id="CLU_464420_0_0_0"/>
<sequence length="504" mass="53587">MASRARPTYDELVAAERAVRALLAAGAEAELRAIPGVVHVSVGLKERANVVTDERCIRVYVREKRPLDTVPPAERIPTAVGGVPTDVNIVRPGRFTTDFGRYRPVKGGILISNRILFANDKGTEVVIQAGTFGCVATRTSDRAPVLLTNWHVLSAGGGEKGNRVYQPPPQFFDQVPLADAPVRPHDKHDAIAKIAKFAISEKVDGAIARLDVSSCCRCCGIDFRNEIAGLSENGSPPSDKILGMRQATWDQTVYMVGAASGRQQGRVVDPTGPDLTIKTHTFKQQIYITSDDLFAFSTEGDSGAAIIDEDGFIVGLLFAANDLPGQDGRSVANHIADVCAELGITINLTPGTTPTAGAQLLPRPETWGGIEAYDAARARLLGDAAGAWLWELGETHYEEIVQLVTTHRAVKLAWHRAGGPALFAQGMETLRDGGETLPVPADGTTLESALARIGAALHAHGSAALRDAIDAHREGLLAAVRDSATLDEVLGKIAMGRARDAGVT</sequence>
<dbReference type="RefSeq" id="WP_025414059.1">
    <property type="nucleotide sequence ID" value="NZ_CP007129.1"/>
</dbReference>
<dbReference type="Gene3D" id="2.40.10.10">
    <property type="entry name" value="Trypsin-like serine proteases"/>
    <property type="match status" value="1"/>
</dbReference>
<evidence type="ECO:0000313" key="2">
    <source>
        <dbReference type="Proteomes" id="UP000019151"/>
    </source>
</evidence>
<dbReference type="PATRIC" id="fig|861299.3.peg.5251"/>
<accession>W0RR04</accession>
<gene>
    <name evidence="1" type="ORF">J421_5195</name>
</gene>
<geneLocation type="plasmid" evidence="1 2">
    <name>1</name>
</geneLocation>
<protein>
    <submittedName>
        <fullName evidence="1">Uncharacterized protein</fullName>
    </submittedName>
</protein>
<reference evidence="1 2" key="1">
    <citation type="journal article" date="2014" name="Genome Announc.">
        <title>Genome Sequence and Methylome of Soil Bacterium Gemmatirosa kalamazoonensis KBS708T, a Member of the Rarely Cultivated Gemmatimonadetes Phylum.</title>
        <authorList>
            <person name="Debruyn J.M."/>
            <person name="Radosevich M."/>
            <person name="Wommack K.E."/>
            <person name="Polson S.W."/>
            <person name="Hauser L.J."/>
            <person name="Fawaz M.N."/>
            <person name="Korlach J."/>
            <person name="Tsai Y.C."/>
        </authorList>
    </citation>
    <scope>NUCLEOTIDE SEQUENCE [LARGE SCALE GENOMIC DNA]</scope>
    <source>
        <strain evidence="1 2">KBS708</strain>
        <plasmid evidence="2">Plasmid 1</plasmid>
    </source>
</reference>